<name>A0A8J3I7D0_9CHLR</name>
<dbReference type="InterPro" id="IPR012340">
    <property type="entry name" value="NA-bd_OB-fold"/>
</dbReference>
<dbReference type="AlphaFoldDB" id="A0A8J3I7D0"/>
<feature type="domain" description="CSD" evidence="2">
    <location>
        <begin position="210"/>
        <end position="275"/>
    </location>
</feature>
<keyword evidence="4" id="KW-1185">Reference proteome</keyword>
<dbReference type="InterPro" id="IPR050181">
    <property type="entry name" value="Cold_shock_domain"/>
</dbReference>
<evidence type="ECO:0000259" key="1">
    <source>
        <dbReference type="PROSITE" id="PS51352"/>
    </source>
</evidence>
<dbReference type="PRINTS" id="PR00050">
    <property type="entry name" value="COLDSHOCK"/>
</dbReference>
<evidence type="ECO:0000313" key="4">
    <source>
        <dbReference type="Proteomes" id="UP000612362"/>
    </source>
</evidence>
<dbReference type="InterPro" id="IPR011129">
    <property type="entry name" value="CSD"/>
</dbReference>
<gene>
    <name evidence="3" type="ORF">KSX_55700</name>
</gene>
<dbReference type="Pfam" id="PF00578">
    <property type="entry name" value="AhpC-TSA"/>
    <property type="match status" value="1"/>
</dbReference>
<dbReference type="Gene3D" id="2.40.50.140">
    <property type="entry name" value="Nucleic acid-binding proteins"/>
    <property type="match status" value="1"/>
</dbReference>
<evidence type="ECO:0000313" key="3">
    <source>
        <dbReference type="EMBL" id="GHO47407.1"/>
    </source>
</evidence>
<dbReference type="GO" id="GO:0016491">
    <property type="term" value="F:oxidoreductase activity"/>
    <property type="evidence" value="ECO:0007669"/>
    <property type="project" value="InterPro"/>
</dbReference>
<dbReference type="SMART" id="SM00357">
    <property type="entry name" value="CSP"/>
    <property type="match status" value="1"/>
</dbReference>
<protein>
    <recommendedName>
        <fullName evidence="5">Cold-shock protein</fullName>
    </recommendedName>
</protein>
<dbReference type="InterPro" id="IPR036249">
    <property type="entry name" value="Thioredoxin-like_sf"/>
</dbReference>
<dbReference type="Proteomes" id="UP000612362">
    <property type="component" value="Unassembled WGS sequence"/>
</dbReference>
<dbReference type="CDD" id="cd04458">
    <property type="entry name" value="CSP_CDS"/>
    <property type="match status" value="1"/>
</dbReference>
<dbReference type="SUPFAM" id="SSF52833">
    <property type="entry name" value="Thioredoxin-like"/>
    <property type="match status" value="1"/>
</dbReference>
<reference evidence="3" key="1">
    <citation type="submission" date="2020-10" db="EMBL/GenBank/DDBJ databases">
        <title>Taxonomic study of unclassified bacteria belonging to the class Ktedonobacteria.</title>
        <authorList>
            <person name="Yabe S."/>
            <person name="Wang C.M."/>
            <person name="Zheng Y."/>
            <person name="Sakai Y."/>
            <person name="Cavaletti L."/>
            <person name="Monciardini P."/>
            <person name="Donadio S."/>
        </authorList>
    </citation>
    <scope>NUCLEOTIDE SEQUENCE</scope>
    <source>
        <strain evidence="3">SOSP1-1</strain>
    </source>
</reference>
<sequence>MTTNLRLDDQFPDFELPNHQNEPMRLSHFTKPSFLDTHLGFQDGYPLILVFFRGFFCPRDQQQMRQLVEFQRELAVNYGKLVAVSVDPPLVQAAFRAGLGAQWTFLSDEQQVVIKQINILDETEGEYAYRAQPYTFVLRPDLRIHTIYNGWYFVGRPTTEELRRDLRAIMETRSDYRYEAYDTPEVRRIRIPQQEWLKGSPALGENGLPIAQGVVRWFDPNAGIGIIVREEAGEEIFFHFTALPGQGYRTIRAGVPVQFEIVEGRAGLAARNIQQINRMCQN</sequence>
<dbReference type="InterPro" id="IPR000866">
    <property type="entry name" value="AhpC/TSA"/>
</dbReference>
<dbReference type="GO" id="GO:0016209">
    <property type="term" value="F:antioxidant activity"/>
    <property type="evidence" value="ECO:0007669"/>
    <property type="project" value="InterPro"/>
</dbReference>
<dbReference type="PROSITE" id="PS51352">
    <property type="entry name" value="THIOREDOXIN_2"/>
    <property type="match status" value="1"/>
</dbReference>
<dbReference type="PROSITE" id="PS51857">
    <property type="entry name" value="CSD_2"/>
    <property type="match status" value="1"/>
</dbReference>
<dbReference type="PANTHER" id="PTHR11544">
    <property type="entry name" value="COLD SHOCK DOMAIN CONTAINING PROTEINS"/>
    <property type="match status" value="1"/>
</dbReference>
<feature type="domain" description="Thioredoxin" evidence="1">
    <location>
        <begin position="5"/>
        <end position="171"/>
    </location>
</feature>
<dbReference type="Gene3D" id="3.40.30.10">
    <property type="entry name" value="Glutaredoxin"/>
    <property type="match status" value="1"/>
</dbReference>
<dbReference type="EMBL" id="BNJF01000003">
    <property type="protein sequence ID" value="GHO47407.1"/>
    <property type="molecule type" value="Genomic_DNA"/>
</dbReference>
<evidence type="ECO:0008006" key="5">
    <source>
        <dbReference type="Google" id="ProtNLM"/>
    </source>
</evidence>
<accession>A0A8J3I7D0</accession>
<dbReference type="InterPro" id="IPR002059">
    <property type="entry name" value="CSP_DNA-bd"/>
</dbReference>
<evidence type="ECO:0000259" key="2">
    <source>
        <dbReference type="PROSITE" id="PS51857"/>
    </source>
</evidence>
<dbReference type="SUPFAM" id="SSF50249">
    <property type="entry name" value="Nucleic acid-binding proteins"/>
    <property type="match status" value="1"/>
</dbReference>
<organism evidence="3 4">
    <name type="scientific">Ktedonospora formicarum</name>
    <dbReference type="NCBI Taxonomy" id="2778364"/>
    <lineage>
        <taxon>Bacteria</taxon>
        <taxon>Bacillati</taxon>
        <taxon>Chloroflexota</taxon>
        <taxon>Ktedonobacteria</taxon>
        <taxon>Ktedonobacterales</taxon>
        <taxon>Ktedonobacteraceae</taxon>
        <taxon>Ktedonospora</taxon>
    </lineage>
</organism>
<dbReference type="RefSeq" id="WP_220196709.1">
    <property type="nucleotide sequence ID" value="NZ_BNJF01000003.1"/>
</dbReference>
<dbReference type="InterPro" id="IPR013766">
    <property type="entry name" value="Thioredoxin_domain"/>
</dbReference>
<dbReference type="Pfam" id="PF00313">
    <property type="entry name" value="CSD"/>
    <property type="match status" value="1"/>
</dbReference>
<comment type="caution">
    <text evidence="3">The sequence shown here is derived from an EMBL/GenBank/DDBJ whole genome shotgun (WGS) entry which is preliminary data.</text>
</comment>
<proteinExistence type="predicted"/>
<dbReference type="GO" id="GO:0003676">
    <property type="term" value="F:nucleic acid binding"/>
    <property type="evidence" value="ECO:0007669"/>
    <property type="project" value="InterPro"/>
</dbReference>